<dbReference type="Proteomes" id="UP000634134">
    <property type="component" value="Unassembled WGS sequence"/>
</dbReference>
<dbReference type="RefSeq" id="WP_194118630.1">
    <property type="nucleotide sequence ID" value="NZ_JACYGY010000001.1"/>
</dbReference>
<evidence type="ECO:0000313" key="3">
    <source>
        <dbReference type="EMBL" id="MBE9460283.1"/>
    </source>
</evidence>
<organism evidence="3 4">
    <name type="scientific">Dyadobacter subterraneus</name>
    <dbReference type="NCBI Taxonomy" id="2773304"/>
    <lineage>
        <taxon>Bacteria</taxon>
        <taxon>Pseudomonadati</taxon>
        <taxon>Bacteroidota</taxon>
        <taxon>Cytophagia</taxon>
        <taxon>Cytophagales</taxon>
        <taxon>Spirosomataceae</taxon>
        <taxon>Dyadobacter</taxon>
    </lineage>
</organism>
<dbReference type="EMBL" id="JACYGY010000001">
    <property type="protein sequence ID" value="MBE9460283.1"/>
    <property type="molecule type" value="Genomic_DNA"/>
</dbReference>
<feature type="region of interest" description="Disordered" evidence="1">
    <location>
        <begin position="46"/>
        <end position="84"/>
    </location>
</feature>
<proteinExistence type="predicted"/>
<evidence type="ECO:0000256" key="2">
    <source>
        <dbReference type="SAM" id="Phobius"/>
    </source>
</evidence>
<keyword evidence="2" id="KW-0472">Membrane</keyword>
<keyword evidence="4" id="KW-1185">Reference proteome</keyword>
<accession>A0ABR9W4A5</accession>
<feature type="transmembrane region" description="Helical" evidence="2">
    <location>
        <begin position="20"/>
        <end position="39"/>
    </location>
</feature>
<reference evidence="4" key="1">
    <citation type="submission" date="2023-07" db="EMBL/GenBank/DDBJ databases">
        <title>Dyadobacter sp. nov 'subterranea' isolated from contaminted grondwater.</title>
        <authorList>
            <person name="Szabo I."/>
            <person name="Al-Omari J."/>
            <person name="Szerdahelyi S.G."/>
            <person name="Rado J."/>
        </authorList>
    </citation>
    <scope>NUCLEOTIDE SEQUENCE [LARGE SCALE GENOMIC DNA]</scope>
    <source>
        <strain evidence="4">UP-52</strain>
    </source>
</reference>
<comment type="caution">
    <text evidence="3">The sequence shown here is derived from an EMBL/GenBank/DDBJ whole genome shotgun (WGS) entry which is preliminary data.</text>
</comment>
<keyword evidence="2" id="KW-1133">Transmembrane helix</keyword>
<name>A0ABR9W4A5_9BACT</name>
<evidence type="ECO:0000256" key="1">
    <source>
        <dbReference type="SAM" id="MobiDB-lite"/>
    </source>
</evidence>
<sequence>MDRKETDQEARATKNTKKVWLWVLVAGVILMAIAFWGGFLNHDENFGKSDTPSQHETMPMDTSASDTTMEVHPDTIMKSVRGTE</sequence>
<protein>
    <submittedName>
        <fullName evidence="3">Uncharacterized protein</fullName>
    </submittedName>
</protein>
<evidence type="ECO:0000313" key="4">
    <source>
        <dbReference type="Proteomes" id="UP000634134"/>
    </source>
</evidence>
<feature type="compositionally biased region" description="Basic and acidic residues" evidence="1">
    <location>
        <begin position="69"/>
        <end position="84"/>
    </location>
</feature>
<gene>
    <name evidence="3" type="ORF">IEE83_00170</name>
</gene>
<keyword evidence="2" id="KW-0812">Transmembrane</keyword>
<feature type="compositionally biased region" description="Polar residues" evidence="1">
    <location>
        <begin position="48"/>
        <end position="68"/>
    </location>
</feature>